<dbReference type="Proteomes" id="UP000490800">
    <property type="component" value="Unassembled WGS sequence"/>
</dbReference>
<dbReference type="InterPro" id="IPR030673">
    <property type="entry name" value="PyroPPase_GppA_Ppx"/>
</dbReference>
<evidence type="ECO:0000256" key="1">
    <source>
        <dbReference type="ARBA" id="ARBA00007125"/>
    </source>
</evidence>
<name>A0A7X3FJQ5_9BACL</name>
<dbReference type="SUPFAM" id="SSF109604">
    <property type="entry name" value="HD-domain/PDEase-like"/>
    <property type="match status" value="1"/>
</dbReference>
<organism evidence="5 6">
    <name type="scientific">Paenibacillus lutrae</name>
    <dbReference type="NCBI Taxonomy" id="2078573"/>
    <lineage>
        <taxon>Bacteria</taxon>
        <taxon>Bacillati</taxon>
        <taxon>Bacillota</taxon>
        <taxon>Bacilli</taxon>
        <taxon>Bacillales</taxon>
        <taxon>Paenibacillaceae</taxon>
        <taxon>Paenibacillus</taxon>
    </lineage>
</organism>
<dbReference type="GO" id="GO:0006357">
    <property type="term" value="P:regulation of transcription by RNA polymerase II"/>
    <property type="evidence" value="ECO:0007669"/>
    <property type="project" value="TreeGrafter"/>
</dbReference>
<dbReference type="PIRSF" id="PIRSF001267">
    <property type="entry name" value="Pyrophosphatase_GppA_Ppx"/>
    <property type="match status" value="1"/>
</dbReference>
<reference evidence="5 6" key="1">
    <citation type="journal article" date="2019" name="Microorganisms">
        <title>Paenibacillus lutrae sp. nov., A Chitinolytic Species Isolated from A River Otter in Castril Natural Park, Granada, Spain.</title>
        <authorList>
            <person name="Rodriguez M."/>
            <person name="Reina J.C."/>
            <person name="Bejar V."/>
            <person name="Llamas I."/>
        </authorList>
    </citation>
    <scope>NUCLEOTIDE SEQUENCE [LARGE SCALE GENOMIC DNA]</scope>
    <source>
        <strain evidence="5 6">N10</strain>
    </source>
</reference>
<dbReference type="InterPro" id="IPR048950">
    <property type="entry name" value="Ppx_GppA_C"/>
</dbReference>
<gene>
    <name evidence="5" type="ORF">EDM21_15505</name>
</gene>
<evidence type="ECO:0000259" key="4">
    <source>
        <dbReference type="Pfam" id="PF21447"/>
    </source>
</evidence>
<protein>
    <submittedName>
        <fullName evidence="5">Ppx/GppA family phosphatase</fullName>
    </submittedName>
</protein>
<dbReference type="Gene3D" id="1.10.3210.10">
    <property type="entry name" value="Hypothetical protein af1432"/>
    <property type="match status" value="1"/>
</dbReference>
<comment type="similarity">
    <text evidence="1">Belongs to the GppA/Ppx family.</text>
</comment>
<feature type="domain" description="Ppx/GppA phosphatase C-terminal" evidence="4">
    <location>
        <begin position="334"/>
        <end position="476"/>
    </location>
</feature>
<dbReference type="PANTHER" id="PTHR30005">
    <property type="entry name" value="EXOPOLYPHOSPHATASE"/>
    <property type="match status" value="1"/>
</dbReference>
<dbReference type="InterPro" id="IPR043129">
    <property type="entry name" value="ATPase_NBD"/>
</dbReference>
<dbReference type="GO" id="GO:0016787">
    <property type="term" value="F:hydrolase activity"/>
    <property type="evidence" value="ECO:0007669"/>
    <property type="project" value="UniProtKB-KW"/>
</dbReference>
<evidence type="ECO:0000259" key="3">
    <source>
        <dbReference type="Pfam" id="PF02541"/>
    </source>
</evidence>
<dbReference type="OrthoDB" id="9807195at2"/>
<evidence type="ECO:0000313" key="6">
    <source>
        <dbReference type="Proteomes" id="UP000490800"/>
    </source>
</evidence>
<dbReference type="EMBL" id="RHLK01000008">
    <property type="protein sequence ID" value="MVP00915.1"/>
    <property type="molecule type" value="Genomic_DNA"/>
</dbReference>
<proteinExistence type="inferred from homology"/>
<dbReference type="Pfam" id="PF02541">
    <property type="entry name" value="Ppx-GppA"/>
    <property type="match status" value="1"/>
</dbReference>
<keyword evidence="2" id="KW-0378">Hydrolase</keyword>
<dbReference type="Gene3D" id="3.30.420.40">
    <property type="match status" value="1"/>
</dbReference>
<dbReference type="Pfam" id="PF21447">
    <property type="entry name" value="Ppx-GppA_III"/>
    <property type="match status" value="1"/>
</dbReference>
<dbReference type="PANTHER" id="PTHR30005:SF0">
    <property type="entry name" value="RETROGRADE REGULATION PROTEIN 2"/>
    <property type="match status" value="1"/>
</dbReference>
<sequence>MKNIRYGIIDIGSNSVRLVIYELAPSGAYRILHETKETARLAERIGADGAMTEDGILSVVPLLRRFRRICDVYETDHVKAAATAAIRNAVNSADIARELTERTGILIEVLPGEEEARLGFLGVVNTLDIPDGFIVDIGGGSTEITLFLGRKRVDSVSFPFGAVTAAREYTPGGVVRQERIRDLRLLLGQAIDQHPWIGSARALPLVCLGGAGRALAKLIQKRTDYPLPVMHNFELQAEDLREYADLLPSLPIEKRKKLDGMSKGRADIIVTGVVLLQAIYQRLDASRLIVSSAGLRDGLYFEAAMGDRLPIEDVLRFSIENMMNLYTPQPHDYVRRAAAHAAILFDAVAPASPLLQPRHRSLLEASALMQRIGFAISSYQHARHTFHMITESRIDGLSHRETILCAMIATFKNSKRTRQQALPFEKLLHQSDVECAVKLGSLLRLASSLDYGETGNISGLKVEITGSCLHLNLSLREQDPSELLHIEETAAEFAKYWPYKAFVQSSRS</sequence>
<dbReference type="SUPFAM" id="SSF53067">
    <property type="entry name" value="Actin-like ATPase domain"/>
    <property type="match status" value="2"/>
</dbReference>
<keyword evidence="6" id="KW-1185">Reference proteome</keyword>
<dbReference type="CDD" id="cd24052">
    <property type="entry name" value="ASKHA_NBD_HpPPX-GppA-like"/>
    <property type="match status" value="1"/>
</dbReference>
<comment type="caution">
    <text evidence="5">The sequence shown here is derived from an EMBL/GenBank/DDBJ whole genome shotgun (WGS) entry which is preliminary data.</text>
</comment>
<dbReference type="Gene3D" id="3.30.420.150">
    <property type="entry name" value="Exopolyphosphatase. Domain 2"/>
    <property type="match status" value="1"/>
</dbReference>
<dbReference type="InterPro" id="IPR003695">
    <property type="entry name" value="Ppx_GppA_N"/>
</dbReference>
<dbReference type="RefSeq" id="WP_157336830.1">
    <property type="nucleotide sequence ID" value="NZ_RHLK01000008.1"/>
</dbReference>
<accession>A0A7X3FJQ5</accession>
<evidence type="ECO:0000313" key="5">
    <source>
        <dbReference type="EMBL" id="MVP00915.1"/>
    </source>
</evidence>
<evidence type="ECO:0000256" key="2">
    <source>
        <dbReference type="ARBA" id="ARBA00022801"/>
    </source>
</evidence>
<dbReference type="AlphaFoldDB" id="A0A7X3FJQ5"/>
<dbReference type="InterPro" id="IPR050273">
    <property type="entry name" value="GppA/Ppx_hydrolase"/>
</dbReference>
<feature type="domain" description="Ppx/GppA phosphatase N-terminal" evidence="3">
    <location>
        <begin position="27"/>
        <end position="302"/>
    </location>
</feature>